<evidence type="ECO:0000313" key="2">
    <source>
        <dbReference type="EMBL" id="KAG2462831.1"/>
    </source>
</evidence>
<dbReference type="AlphaFoldDB" id="A0A8X7X7E7"/>
<keyword evidence="3" id="KW-1185">Reference proteome</keyword>
<dbReference type="PANTHER" id="PTHR28448:SF1">
    <property type="entry name" value="UPF0728 PROTEIN C10ORF53"/>
    <property type="match status" value="1"/>
</dbReference>
<feature type="non-terminal residue" evidence="2">
    <location>
        <position position="75"/>
    </location>
</feature>
<dbReference type="Proteomes" id="UP000886611">
    <property type="component" value="Unassembled WGS sequence"/>
</dbReference>
<feature type="non-terminal residue" evidence="2">
    <location>
        <position position="1"/>
    </location>
</feature>
<proteinExistence type="inferred from homology"/>
<name>A0A8X7X7E7_POLSE</name>
<gene>
    <name evidence="2" type="primary">Cj053</name>
    <name evidence="2" type="ORF">GTO96_0001532</name>
</gene>
<evidence type="ECO:0000256" key="1">
    <source>
        <dbReference type="ARBA" id="ARBA00009973"/>
    </source>
</evidence>
<protein>
    <submittedName>
        <fullName evidence="2">CJ053 protein</fullName>
    </submittedName>
</protein>
<evidence type="ECO:0000313" key="3">
    <source>
        <dbReference type="Proteomes" id="UP000886611"/>
    </source>
</evidence>
<organism evidence="2 3">
    <name type="scientific">Polypterus senegalus</name>
    <name type="common">Senegal bichir</name>
    <dbReference type="NCBI Taxonomy" id="55291"/>
    <lineage>
        <taxon>Eukaryota</taxon>
        <taxon>Metazoa</taxon>
        <taxon>Chordata</taxon>
        <taxon>Craniata</taxon>
        <taxon>Vertebrata</taxon>
        <taxon>Euteleostomi</taxon>
        <taxon>Actinopterygii</taxon>
        <taxon>Polypteriformes</taxon>
        <taxon>Polypteridae</taxon>
        <taxon>Polypterus</taxon>
    </lineage>
</organism>
<dbReference type="Pfam" id="PF15092">
    <property type="entry name" value="UPF0728"/>
    <property type="match status" value="1"/>
</dbReference>
<accession>A0A8X7X7E7</accession>
<reference evidence="2 3" key="1">
    <citation type="journal article" date="2021" name="Cell">
        <title>Tracing the genetic footprints of vertebrate landing in non-teleost ray-finned fishes.</title>
        <authorList>
            <person name="Bi X."/>
            <person name="Wang K."/>
            <person name="Yang L."/>
            <person name="Pan H."/>
            <person name="Jiang H."/>
            <person name="Wei Q."/>
            <person name="Fang M."/>
            <person name="Yu H."/>
            <person name="Zhu C."/>
            <person name="Cai Y."/>
            <person name="He Y."/>
            <person name="Gan X."/>
            <person name="Zeng H."/>
            <person name="Yu D."/>
            <person name="Zhu Y."/>
            <person name="Jiang H."/>
            <person name="Qiu Q."/>
            <person name="Yang H."/>
            <person name="Zhang Y.E."/>
            <person name="Wang W."/>
            <person name="Zhu M."/>
            <person name="He S."/>
            <person name="Zhang G."/>
        </authorList>
    </citation>
    <scope>NUCLEOTIDE SEQUENCE [LARGE SCALE GENOMIC DNA]</scope>
    <source>
        <strain evidence="2">Bchr_013</strain>
    </source>
</reference>
<comment type="similarity">
    <text evidence="1">Belongs to the UPF0728 family.</text>
</comment>
<sequence>MPEKSVVFVRYGPYESCGTVEHRTSRLEGLQAMLTADGHHCVLEKLQEWNKVELIVNGEIVFQCNITHLDFGKIF</sequence>
<dbReference type="InterPro" id="IPR027885">
    <property type="entry name" value="UPF0728"/>
</dbReference>
<comment type="caution">
    <text evidence="2">The sequence shown here is derived from an EMBL/GenBank/DDBJ whole genome shotgun (WGS) entry which is preliminary data.</text>
</comment>
<dbReference type="PANTHER" id="PTHR28448">
    <property type="entry name" value="UPF0728 PROTEIN C10ORF53"/>
    <property type="match status" value="1"/>
</dbReference>
<dbReference type="EMBL" id="JAATIS010004040">
    <property type="protein sequence ID" value="KAG2462831.1"/>
    <property type="molecule type" value="Genomic_DNA"/>
</dbReference>